<dbReference type="Pfam" id="PF04004">
    <property type="entry name" value="Leo1"/>
    <property type="match status" value="1"/>
</dbReference>
<feature type="compositionally biased region" description="Acidic residues" evidence="1">
    <location>
        <begin position="51"/>
        <end position="60"/>
    </location>
</feature>
<feature type="compositionally biased region" description="Polar residues" evidence="1">
    <location>
        <begin position="7"/>
        <end position="32"/>
    </location>
</feature>
<reference evidence="3" key="1">
    <citation type="submission" date="2016-03" db="EMBL/GenBank/DDBJ databases">
        <authorList>
            <person name="Devillers H."/>
        </authorList>
    </citation>
    <scope>NUCLEOTIDE SEQUENCE [LARGE SCALE GENOMIC DNA]</scope>
</reference>
<feature type="compositionally biased region" description="Basic and acidic residues" evidence="1">
    <location>
        <begin position="406"/>
        <end position="423"/>
    </location>
</feature>
<evidence type="ECO:0000313" key="2">
    <source>
        <dbReference type="EMBL" id="SCU79847.1"/>
    </source>
</evidence>
<accession>A0A1G4ISG7</accession>
<dbReference type="GO" id="GO:0006325">
    <property type="term" value="P:chromatin organization"/>
    <property type="evidence" value="ECO:0007669"/>
    <property type="project" value="EnsemblFungi"/>
</dbReference>
<dbReference type="GO" id="GO:0009302">
    <property type="term" value="P:sno(s)RNA transcription"/>
    <property type="evidence" value="ECO:0007669"/>
    <property type="project" value="EnsemblFungi"/>
</dbReference>
<dbReference type="GO" id="GO:0003712">
    <property type="term" value="F:transcription coregulator activity"/>
    <property type="evidence" value="ECO:0007669"/>
    <property type="project" value="EnsemblFungi"/>
</dbReference>
<dbReference type="PANTHER" id="PTHR23146:SF0">
    <property type="entry name" value="RNA POLYMERASE-ASSOCIATED PROTEIN LEO1"/>
    <property type="match status" value="1"/>
</dbReference>
<feature type="region of interest" description="Disordered" evidence="1">
    <location>
        <begin position="1"/>
        <end position="118"/>
    </location>
</feature>
<protein>
    <submittedName>
        <fullName evidence="2">LADA_0B03532g1_1</fullName>
    </submittedName>
</protein>
<name>A0A1G4ISG7_9SACH</name>
<organism evidence="2 3">
    <name type="scientific">Lachancea dasiensis</name>
    <dbReference type="NCBI Taxonomy" id="1072105"/>
    <lineage>
        <taxon>Eukaryota</taxon>
        <taxon>Fungi</taxon>
        <taxon>Dikarya</taxon>
        <taxon>Ascomycota</taxon>
        <taxon>Saccharomycotina</taxon>
        <taxon>Saccharomycetes</taxon>
        <taxon>Saccharomycetales</taxon>
        <taxon>Saccharomycetaceae</taxon>
        <taxon>Lachancea</taxon>
    </lineage>
</organism>
<dbReference type="GO" id="GO:1990269">
    <property type="term" value="F:RNA polymerase II C-terminal domain phosphoserine binding"/>
    <property type="evidence" value="ECO:0007669"/>
    <property type="project" value="EnsemblFungi"/>
</dbReference>
<dbReference type="GO" id="GO:0006368">
    <property type="term" value="P:transcription elongation by RNA polymerase II"/>
    <property type="evidence" value="ECO:0007669"/>
    <property type="project" value="EnsemblFungi"/>
</dbReference>
<dbReference type="OrthoDB" id="20844at2759"/>
<dbReference type="GO" id="GO:0003723">
    <property type="term" value="F:RNA binding"/>
    <property type="evidence" value="ECO:0007669"/>
    <property type="project" value="EnsemblFungi"/>
</dbReference>
<dbReference type="GO" id="GO:0090262">
    <property type="term" value="P:regulation of transcription-coupled nucleotide-excision repair"/>
    <property type="evidence" value="ECO:0007669"/>
    <property type="project" value="EnsemblFungi"/>
</dbReference>
<dbReference type="GO" id="GO:0016593">
    <property type="term" value="C:Cdc73/Paf1 complex"/>
    <property type="evidence" value="ECO:0007669"/>
    <property type="project" value="EnsemblFungi"/>
</dbReference>
<dbReference type="InterPro" id="IPR007149">
    <property type="entry name" value="Leo1"/>
</dbReference>
<sequence length="450" mass="50705">MKVKSVVGSTTTETSFTIREVTMSDTESNLGSVQEKEPTQDENPSSKPLVEAEEMEDLFGDESGKDSGSENDEEVGLKGDGDEEQHSGAEDDEQAMYNRKFYGENAGNSDGEGSEGEFREADVDVVKHIVPYSTAPVQENEGQKGLFYAKMPQFLSVDPVPFDPPAFQDKVEQRAAQSVSKEDQIGDRLIDENTVRWRYSRDSNQRVYKESNAQVVQWSDGTYSLRLGDEYTDVLINDIDNTYLAVSHEQQELIQSAKGGEISSSMIFIPTSTNSKSHQRLSKAVARKEQREHQGPNTYILRVDPELEQRELEKKQGQIIRERRKRQLREQQEREGLGSPEPSGLLAKQRGGSSSKSGLAYDGSRYDEYEDDGFMVDDEEDDNELPDDEEEDEEDVTGESDDDDAKADRLRQLKRSGESHYREEEAESNADDDASSLKRRKVAILDDDED</sequence>
<dbReference type="GO" id="GO:0032968">
    <property type="term" value="P:positive regulation of transcription elongation by RNA polymerase II"/>
    <property type="evidence" value="ECO:0007669"/>
    <property type="project" value="EnsemblFungi"/>
</dbReference>
<feature type="compositionally biased region" description="Acidic residues" evidence="1">
    <location>
        <begin position="424"/>
        <end position="434"/>
    </location>
</feature>
<proteinExistence type="predicted"/>
<gene>
    <name evidence="2" type="ORF">LADA_0B03532G</name>
</gene>
<feature type="compositionally biased region" description="Basic and acidic residues" evidence="1">
    <location>
        <begin position="75"/>
        <end position="89"/>
    </location>
</feature>
<dbReference type="PANTHER" id="PTHR23146">
    <property type="entry name" value="LEO1 PROTEIN"/>
    <property type="match status" value="1"/>
</dbReference>
<dbReference type="Proteomes" id="UP000190274">
    <property type="component" value="Chromosome B"/>
</dbReference>
<evidence type="ECO:0000313" key="3">
    <source>
        <dbReference type="Proteomes" id="UP000190274"/>
    </source>
</evidence>
<feature type="region of interest" description="Disordered" evidence="1">
    <location>
        <begin position="314"/>
        <end position="450"/>
    </location>
</feature>
<keyword evidence="3" id="KW-1185">Reference proteome</keyword>
<dbReference type="GO" id="GO:0006353">
    <property type="term" value="P:DNA-templated transcription termination"/>
    <property type="evidence" value="ECO:0007669"/>
    <property type="project" value="EnsemblFungi"/>
</dbReference>
<dbReference type="STRING" id="1266660.A0A1G4ISG7"/>
<dbReference type="EMBL" id="LT598456">
    <property type="protein sequence ID" value="SCU79847.1"/>
    <property type="molecule type" value="Genomic_DNA"/>
</dbReference>
<dbReference type="GO" id="GO:2001209">
    <property type="term" value="P:positive regulation of transcription elongation by RNA polymerase I"/>
    <property type="evidence" value="ECO:0007669"/>
    <property type="project" value="EnsemblFungi"/>
</dbReference>
<dbReference type="AlphaFoldDB" id="A0A1G4ISG7"/>
<evidence type="ECO:0000256" key="1">
    <source>
        <dbReference type="SAM" id="MobiDB-lite"/>
    </source>
</evidence>
<feature type="compositionally biased region" description="Acidic residues" evidence="1">
    <location>
        <begin position="368"/>
        <end position="405"/>
    </location>
</feature>
<dbReference type="GO" id="GO:0061629">
    <property type="term" value="F:RNA polymerase II-specific DNA-binding transcription factor binding"/>
    <property type="evidence" value="ECO:0007669"/>
    <property type="project" value="EnsemblFungi"/>
</dbReference>